<keyword evidence="8 10" id="KW-0299">Galactose metabolism</keyword>
<dbReference type="InterPro" id="IPR005849">
    <property type="entry name" value="GalP_Utransf_N"/>
</dbReference>
<gene>
    <name evidence="10" type="primary">galT</name>
    <name evidence="13" type="ORF">FC46_GL000456</name>
</gene>
<dbReference type="EC" id="2.7.7.12" evidence="10"/>
<evidence type="ECO:0000256" key="1">
    <source>
        <dbReference type="ARBA" id="ARBA00001107"/>
    </source>
</evidence>
<evidence type="ECO:0000256" key="7">
    <source>
        <dbReference type="ARBA" id="ARBA00022695"/>
    </source>
</evidence>
<dbReference type="NCBIfam" id="NF003630">
    <property type="entry name" value="PRK05270.1-3"/>
    <property type="match status" value="1"/>
</dbReference>
<dbReference type="STRING" id="1423763.FC46_GL000456"/>
<dbReference type="InterPro" id="IPR023425">
    <property type="entry name" value="GalP_uridyl_Trfase_II_CS"/>
</dbReference>
<dbReference type="PROSITE" id="PS01163">
    <property type="entry name" value="GAL_P_UDP_TRANSF_II"/>
    <property type="match status" value="1"/>
</dbReference>
<keyword evidence="5 10" id="KW-0963">Cytoplasm</keyword>
<keyword evidence="7 10" id="KW-0548">Nucleotidyltransferase</keyword>
<comment type="subcellular location">
    <subcellularLocation>
        <location evidence="2 10">Cytoplasm</location>
    </subcellularLocation>
</comment>
<proteinExistence type="inferred from homology"/>
<dbReference type="UniPathway" id="UPA00214"/>
<dbReference type="AlphaFoldDB" id="A0A0R1U9G1"/>
<evidence type="ECO:0000313" key="13">
    <source>
        <dbReference type="EMBL" id="KRL89959.1"/>
    </source>
</evidence>
<dbReference type="GO" id="GO:0006012">
    <property type="term" value="P:galactose metabolic process"/>
    <property type="evidence" value="ECO:0007669"/>
    <property type="project" value="UniProtKB-UniRule"/>
</dbReference>
<comment type="catalytic activity">
    <reaction evidence="1 10">
        <text>alpha-D-galactose 1-phosphate + UDP-alpha-D-glucose = alpha-D-glucose 1-phosphate + UDP-alpha-D-galactose</text>
        <dbReference type="Rhea" id="RHEA:13989"/>
        <dbReference type="ChEBI" id="CHEBI:58336"/>
        <dbReference type="ChEBI" id="CHEBI:58601"/>
        <dbReference type="ChEBI" id="CHEBI:58885"/>
        <dbReference type="ChEBI" id="CHEBI:66914"/>
        <dbReference type="EC" id="2.7.7.12"/>
    </reaction>
</comment>
<keyword evidence="14" id="KW-1185">Reference proteome</keyword>
<dbReference type="NCBIfam" id="TIGR01239">
    <property type="entry name" value="galT_2"/>
    <property type="match status" value="1"/>
</dbReference>
<evidence type="ECO:0000256" key="2">
    <source>
        <dbReference type="ARBA" id="ARBA00004496"/>
    </source>
</evidence>
<evidence type="ECO:0000256" key="5">
    <source>
        <dbReference type="ARBA" id="ARBA00022490"/>
    </source>
</evidence>
<dbReference type="RefSeq" id="WP_057798757.1">
    <property type="nucleotide sequence ID" value="NZ_AZFM01000016.1"/>
</dbReference>
<comment type="caution">
    <text evidence="13">The sequence shown here is derived from an EMBL/GenBank/DDBJ whole genome shotgun (WGS) entry which is preliminary data.</text>
</comment>
<dbReference type="EMBL" id="AZFM01000016">
    <property type="protein sequence ID" value="KRL89959.1"/>
    <property type="molecule type" value="Genomic_DNA"/>
</dbReference>
<evidence type="ECO:0000256" key="6">
    <source>
        <dbReference type="ARBA" id="ARBA00022679"/>
    </source>
</evidence>
<keyword evidence="6 10" id="KW-0808">Transferase</keyword>
<accession>A0A0R1U9G1</accession>
<dbReference type="OrthoDB" id="2293at2"/>
<name>A0A0R1U9G1_9LACO</name>
<evidence type="ECO:0000256" key="10">
    <source>
        <dbReference type="HAMAP-Rule" id="MF_00571"/>
    </source>
</evidence>
<reference evidence="13 14" key="1">
    <citation type="journal article" date="2015" name="Genome Announc.">
        <title>Expanding the biotechnology potential of lactobacilli through comparative genomics of 213 strains and associated genera.</title>
        <authorList>
            <person name="Sun Z."/>
            <person name="Harris H.M."/>
            <person name="McCann A."/>
            <person name="Guo C."/>
            <person name="Argimon S."/>
            <person name="Zhang W."/>
            <person name="Yang X."/>
            <person name="Jeffery I.B."/>
            <person name="Cooney J.C."/>
            <person name="Kagawa T.F."/>
            <person name="Liu W."/>
            <person name="Song Y."/>
            <person name="Salvetti E."/>
            <person name="Wrobel A."/>
            <person name="Rasinkangas P."/>
            <person name="Parkhill J."/>
            <person name="Rea M.C."/>
            <person name="O'Sullivan O."/>
            <person name="Ritari J."/>
            <person name="Douillard F.P."/>
            <person name="Paul Ross R."/>
            <person name="Yang R."/>
            <person name="Briner A.E."/>
            <person name="Felis G.E."/>
            <person name="de Vos W.M."/>
            <person name="Barrangou R."/>
            <person name="Klaenhammer T.R."/>
            <person name="Caufield P.W."/>
            <person name="Cui Y."/>
            <person name="Zhang H."/>
            <person name="O'Toole P.W."/>
        </authorList>
    </citation>
    <scope>NUCLEOTIDE SEQUENCE [LARGE SCALE GENOMIC DNA]</scope>
    <source>
        <strain evidence="13 14">DSM 16043</strain>
    </source>
</reference>
<feature type="domain" description="Galactose-1-phosphate uridyl transferase C-terminal" evidence="12">
    <location>
        <begin position="237"/>
        <end position="429"/>
    </location>
</feature>
<evidence type="ECO:0000259" key="11">
    <source>
        <dbReference type="Pfam" id="PF01087"/>
    </source>
</evidence>
<sequence>MRVIEKFAEEVINSGTYEPLDRVYVINRIRALVGDHDEEDNGTETVKQLIDLAIANDQIPDDVTSREVLNDQLYDLTTPTPSNTNSIFWQKMERSPEKATDWFYKLCVNNNYVKKEAIAKNIAFDGTSSKGHGLEITINLSKPEKDPKAIAAAAHATGKKYPQCALCLENEGYLGGYGKNARSNLRIIRMNIAGRPWGFQYSPYAYFNEHCIFLDQKHVPMEINQQTLINLIEIEKMLPQYFVGSNADLPIVGGSMLSHEHYQGGRHTFPMMKAKIKKEVKFDSYPEVEAGIVDWPMSDLRLISENSLDLIDLGAKIIKFWDHYSDPERQINAYEGSTRHHTVTPIMHREGKKFVLDLVLRDNNTSDKYPLGIFHPHKKLWHIKKENIGLIEVMGRAILPGRLKSELEEVKKYWLDQDNEVVDSHKEWADEIKASQKITAENVEAVMQQALVEIFEQVLQDAGVFKNDADGEKGWNKFIDSLLENVD</sequence>
<protein>
    <recommendedName>
        <fullName evidence="10">Galactose-1-phosphate uridylyltransferase</fullName>
        <shortName evidence="10">Gal-1-P uridylyltransferase</shortName>
        <ecNumber evidence="10">2.7.7.12</ecNumber>
    </recommendedName>
    <alternativeName>
        <fullName evidence="10">UDP-glucose--hexose-1-phosphate uridylyltransferase</fullName>
    </alternativeName>
</protein>
<evidence type="ECO:0000256" key="4">
    <source>
        <dbReference type="ARBA" id="ARBA00008706"/>
    </source>
</evidence>
<evidence type="ECO:0000256" key="8">
    <source>
        <dbReference type="ARBA" id="ARBA00023144"/>
    </source>
</evidence>
<dbReference type="Pfam" id="PF02744">
    <property type="entry name" value="GalP_UDP_tr_C"/>
    <property type="match status" value="1"/>
</dbReference>
<keyword evidence="9 10" id="KW-0119">Carbohydrate metabolism</keyword>
<dbReference type="PIRSF" id="PIRSF006005">
    <property type="entry name" value="GalT_BS"/>
    <property type="match status" value="1"/>
</dbReference>
<feature type="domain" description="Galactose-1-phosphate uridyl transferase N-terminal" evidence="11">
    <location>
        <begin position="16"/>
        <end position="220"/>
    </location>
</feature>
<comment type="pathway">
    <text evidence="3 10">Carbohydrate metabolism; galactose metabolism.</text>
</comment>
<dbReference type="Proteomes" id="UP000051036">
    <property type="component" value="Unassembled WGS sequence"/>
</dbReference>
<dbReference type="InterPro" id="IPR005850">
    <property type="entry name" value="GalP_Utransf_C"/>
</dbReference>
<dbReference type="GO" id="GO:0005737">
    <property type="term" value="C:cytoplasm"/>
    <property type="evidence" value="ECO:0007669"/>
    <property type="project" value="UniProtKB-SubCell"/>
</dbReference>
<dbReference type="GO" id="GO:0008108">
    <property type="term" value="F:UDP-glucose:hexose-1-phosphate uridylyltransferase activity"/>
    <property type="evidence" value="ECO:0007669"/>
    <property type="project" value="UniProtKB-UniRule"/>
</dbReference>
<dbReference type="Pfam" id="PF01087">
    <property type="entry name" value="GalP_UDP_transf"/>
    <property type="match status" value="1"/>
</dbReference>
<evidence type="ECO:0000259" key="12">
    <source>
        <dbReference type="Pfam" id="PF02744"/>
    </source>
</evidence>
<dbReference type="PANTHER" id="PTHR39191">
    <property type="entry name" value="GALACTOSE-1-PHOSPHATE URIDYLYLTRANSFERASE"/>
    <property type="match status" value="1"/>
</dbReference>
<evidence type="ECO:0000256" key="3">
    <source>
        <dbReference type="ARBA" id="ARBA00004947"/>
    </source>
</evidence>
<evidence type="ECO:0000313" key="14">
    <source>
        <dbReference type="Proteomes" id="UP000051036"/>
    </source>
</evidence>
<dbReference type="PATRIC" id="fig|1423763.3.peg.460"/>
<dbReference type="InterPro" id="IPR000766">
    <property type="entry name" value="GalP_uridyl_Trfase_II"/>
</dbReference>
<organism evidence="13 14">
    <name type="scientific">Lactobacillus kalixensis DSM 16043</name>
    <dbReference type="NCBI Taxonomy" id="1423763"/>
    <lineage>
        <taxon>Bacteria</taxon>
        <taxon>Bacillati</taxon>
        <taxon>Bacillota</taxon>
        <taxon>Bacilli</taxon>
        <taxon>Lactobacillales</taxon>
        <taxon>Lactobacillaceae</taxon>
        <taxon>Lactobacillus</taxon>
    </lineage>
</organism>
<dbReference type="HAMAP" id="MF_00571">
    <property type="entry name" value="GalP_UDP_trans"/>
    <property type="match status" value="1"/>
</dbReference>
<dbReference type="PANTHER" id="PTHR39191:SF1">
    <property type="entry name" value="DUF4922 DOMAIN-CONTAINING PROTEIN"/>
    <property type="match status" value="1"/>
</dbReference>
<evidence type="ECO:0000256" key="9">
    <source>
        <dbReference type="ARBA" id="ARBA00023277"/>
    </source>
</evidence>
<comment type="similarity">
    <text evidence="4 10">Belongs to the galactose-1-phosphate uridylyltransferase type 2 family.</text>
</comment>